<protein>
    <recommendedName>
        <fullName evidence="3">Cytochrome b/b6 N-terminal region profile domain-containing protein</fullName>
    </recommendedName>
</protein>
<keyword evidence="1" id="KW-0472">Membrane</keyword>
<organism evidence="2">
    <name type="scientific">marine metagenome</name>
    <dbReference type="NCBI Taxonomy" id="408172"/>
    <lineage>
        <taxon>unclassified sequences</taxon>
        <taxon>metagenomes</taxon>
        <taxon>ecological metagenomes</taxon>
    </lineage>
</organism>
<feature type="transmembrane region" description="Helical" evidence="1">
    <location>
        <begin position="38"/>
        <end position="57"/>
    </location>
</feature>
<accession>A0A383E195</accession>
<dbReference type="GO" id="GO:0022904">
    <property type="term" value="P:respiratory electron transport chain"/>
    <property type="evidence" value="ECO:0007669"/>
    <property type="project" value="InterPro"/>
</dbReference>
<reference evidence="2" key="1">
    <citation type="submission" date="2018-05" db="EMBL/GenBank/DDBJ databases">
        <authorList>
            <person name="Lanie J.A."/>
            <person name="Ng W.-L."/>
            <person name="Kazmierczak K.M."/>
            <person name="Andrzejewski T.M."/>
            <person name="Davidsen T.M."/>
            <person name="Wayne K.J."/>
            <person name="Tettelin H."/>
            <person name="Glass J.I."/>
            <person name="Rusch D."/>
            <person name="Podicherti R."/>
            <person name="Tsui H.-C.T."/>
            <person name="Winkler M.E."/>
        </authorList>
    </citation>
    <scope>NUCLEOTIDE SEQUENCE</scope>
</reference>
<name>A0A383E195_9ZZZZ</name>
<dbReference type="GO" id="GO:0016020">
    <property type="term" value="C:membrane"/>
    <property type="evidence" value="ECO:0007669"/>
    <property type="project" value="InterPro"/>
</dbReference>
<gene>
    <name evidence="2" type="ORF">METZ01_LOCUS503471</name>
</gene>
<keyword evidence="1" id="KW-0812">Transmembrane</keyword>
<dbReference type="EMBL" id="UINC01222025">
    <property type="protein sequence ID" value="SVE50617.1"/>
    <property type="molecule type" value="Genomic_DNA"/>
</dbReference>
<keyword evidence="1" id="KW-1133">Transmembrane helix</keyword>
<evidence type="ECO:0000313" key="2">
    <source>
        <dbReference type="EMBL" id="SVE50617.1"/>
    </source>
</evidence>
<dbReference type="Gene3D" id="1.20.810.10">
    <property type="entry name" value="Cytochrome Bc1 Complex, Chain C"/>
    <property type="match status" value="1"/>
</dbReference>
<evidence type="ECO:0000256" key="1">
    <source>
        <dbReference type="SAM" id="Phobius"/>
    </source>
</evidence>
<dbReference type="InterPro" id="IPR027387">
    <property type="entry name" value="Cytb/b6-like_sf"/>
</dbReference>
<feature type="non-terminal residue" evidence="2">
    <location>
        <position position="60"/>
    </location>
</feature>
<dbReference type="InterPro" id="IPR016174">
    <property type="entry name" value="Di-haem_cyt_TM"/>
</dbReference>
<dbReference type="SUPFAM" id="SSF81342">
    <property type="entry name" value="Transmembrane di-heme cytochromes"/>
    <property type="match status" value="1"/>
</dbReference>
<evidence type="ECO:0008006" key="3">
    <source>
        <dbReference type="Google" id="ProtNLM"/>
    </source>
</evidence>
<proteinExistence type="predicted"/>
<dbReference type="AlphaFoldDB" id="A0A383E195"/>
<sequence length="60" mass="6952">MAGRLIRGFYDWIEERMELSAAIEFARKQITKPVPKHVNWLFSFGTITFAFFITQAISGL</sequence>